<gene>
    <name evidence="5" type="ORF">Bun01g_33920</name>
</gene>
<dbReference type="KEGG" id="bun:Bun01g_33920"/>
<evidence type="ECO:0000259" key="3">
    <source>
        <dbReference type="Pfam" id="PF13320"/>
    </source>
</evidence>
<protein>
    <submittedName>
        <fullName evidence="5">Uncharacterized protein</fullName>
    </submittedName>
</protein>
<evidence type="ECO:0000259" key="4">
    <source>
        <dbReference type="Pfam" id="PF22680"/>
    </source>
</evidence>
<name>A0A4Y1VKW6_BACUN</name>
<proteinExistence type="predicted"/>
<keyword evidence="2" id="KW-0732">Signal</keyword>
<evidence type="ECO:0000313" key="6">
    <source>
        <dbReference type="Proteomes" id="UP000320533"/>
    </source>
</evidence>
<evidence type="ECO:0000313" key="5">
    <source>
        <dbReference type="EMBL" id="BBK89022.1"/>
    </source>
</evidence>
<dbReference type="EMBL" id="AP019724">
    <property type="protein sequence ID" value="BBK89022.1"/>
    <property type="molecule type" value="Genomic_DNA"/>
</dbReference>
<feature type="signal peptide" evidence="2">
    <location>
        <begin position="1"/>
        <end position="23"/>
    </location>
</feature>
<feature type="domain" description="Glycoside hydrolase 123 catalytic" evidence="3">
    <location>
        <begin position="245"/>
        <end position="541"/>
    </location>
</feature>
<dbReference type="InterPro" id="IPR053850">
    <property type="entry name" value="Glyco_hydro_123_N_2"/>
</dbReference>
<sequence>MTLMKKITLLLSSLFFFSLGTSACSDEAPSGNTEKPELPVNPEPPVTPSETLKGSFESKFVRYAKGQKFTGQEDDRLVTTVWKDTVWQNERVHKQIVLWTESKRYDDLTYEIGDLLSGGNRIASSNLHLRFPSYVLGDEKALVCNEYRTHTSVQIADKLSEEAVRTVTASEPVKLWLTADIPAGTAPGEYEGTVTVKSGGEVQLTFTVRLLVVNHALPPVSEWAFHLDLWQFPFQLSGLCADNGQKVTPFSSEYFTLVKPFYQLLADAGQKVITAYIKDGAFNKGQTMVKWHEAADGKWSFDYTGFDKFVAQMMSWGIGRQISCFSLVGWNTSIGYTDASGEARTLKLTVGSDEYRTVWNEFLDSFERHLKTKGWFEKTVLYMDEIREDEMRQVVSFIKQHNPDWKIGLAGSAVSSDVESAFYDYSTILGYDRTSTNAVATFYTSCAQSIPNAYVSLDNNPAEMVWVAWYAKAKGLNGFLRWAYDYWTKADPQDVRDGNNTAGDFSLIYRSDNSLSSVPLSSIRLELLREGIQDYEKMRILSTNLMNPVVQKFTLTSGRFAGEIVTEAQGMLKKISAEY</sequence>
<reference evidence="5 6" key="1">
    <citation type="submission" date="2019-06" db="EMBL/GenBank/DDBJ databases">
        <title>Complete genome sequence of Bacteroides uniformis NBRC 113350.</title>
        <authorList>
            <person name="Miura T."/>
            <person name="Furukawa M."/>
            <person name="Shimamura M."/>
            <person name="Ohyama Y."/>
            <person name="Yamazoe A."/>
            <person name="Kawasaki H."/>
        </authorList>
    </citation>
    <scope>NUCLEOTIDE SEQUENCE [LARGE SCALE GENOMIC DNA]</scope>
    <source>
        <strain evidence="5 6">NBRC 113350</strain>
    </source>
</reference>
<dbReference type="AlphaFoldDB" id="A0A4Y1VKW6"/>
<dbReference type="InterPro" id="IPR025150">
    <property type="entry name" value="GH123_cat"/>
</dbReference>
<organism evidence="5 6">
    <name type="scientific">Bacteroides uniformis</name>
    <dbReference type="NCBI Taxonomy" id="820"/>
    <lineage>
        <taxon>Bacteria</taxon>
        <taxon>Pseudomonadati</taxon>
        <taxon>Bacteroidota</taxon>
        <taxon>Bacteroidia</taxon>
        <taxon>Bacteroidales</taxon>
        <taxon>Bacteroidaceae</taxon>
        <taxon>Bacteroides</taxon>
    </lineage>
</organism>
<dbReference type="Proteomes" id="UP000320533">
    <property type="component" value="Chromosome"/>
</dbReference>
<feature type="region of interest" description="Disordered" evidence="1">
    <location>
        <begin position="26"/>
        <end position="51"/>
    </location>
</feature>
<feature type="chain" id="PRO_5021455284" evidence="2">
    <location>
        <begin position="24"/>
        <end position="579"/>
    </location>
</feature>
<feature type="domain" description="Glycoside hydrolase 123 N-terminal" evidence="4">
    <location>
        <begin position="62"/>
        <end position="197"/>
    </location>
</feature>
<evidence type="ECO:0000256" key="1">
    <source>
        <dbReference type="SAM" id="MobiDB-lite"/>
    </source>
</evidence>
<evidence type="ECO:0000256" key="2">
    <source>
        <dbReference type="SAM" id="SignalP"/>
    </source>
</evidence>
<dbReference type="PROSITE" id="PS51257">
    <property type="entry name" value="PROKAR_LIPOPROTEIN"/>
    <property type="match status" value="1"/>
</dbReference>
<dbReference type="Pfam" id="PF13320">
    <property type="entry name" value="GH123_cat"/>
    <property type="match status" value="1"/>
</dbReference>
<dbReference type="Pfam" id="PF22680">
    <property type="entry name" value="Glyco_hydro_123_N_2"/>
    <property type="match status" value="1"/>
</dbReference>
<accession>A0A4Y1VKW6</accession>